<evidence type="ECO:0000313" key="3">
    <source>
        <dbReference type="Proteomes" id="UP001651158"/>
    </source>
</evidence>
<proteinExistence type="predicted"/>
<evidence type="ECO:0000256" key="1">
    <source>
        <dbReference type="SAM" id="MobiDB-lite"/>
    </source>
</evidence>
<comment type="caution">
    <text evidence="2">The sequence shown here is derived from an EMBL/GenBank/DDBJ whole genome shotgun (WGS) entry which is preliminary data.</text>
</comment>
<protein>
    <submittedName>
        <fullName evidence="2">Uncharacterized protein</fullName>
    </submittedName>
</protein>
<keyword evidence="3" id="KW-1185">Reference proteome</keyword>
<feature type="compositionally biased region" description="Polar residues" evidence="1">
    <location>
        <begin position="15"/>
        <end position="30"/>
    </location>
</feature>
<sequence length="289" mass="31734">MNASGSKPNLWRPSTIINGSPLSEGQSSTSPLDFIKNLPSWSSAPPDLGLSSHGLASTPQDLSRFPFPLVDPYNFGLMPTTNAVARFLLAQVGAAALSSFGHATTTTTVGTAATTTITTTSTPVTGQRCSRNLFSIANHISGDVKEEEGEGNAHSGNDTASFCCPICHEYLHSNDLAAHISLELETLDEDTQRWHNCRPEQSIYERCITFSNSGLFDLISSNQRYYKFQLIKQRRLARRMNFSFHKLHEDAGRSNPNLLKTTSPLESGFSFFNPPPMPAVPTKIRRIEK</sequence>
<gene>
    <name evidence="2" type="ORF">TcWFU_001270</name>
</gene>
<reference evidence="2 3" key="1">
    <citation type="journal article" date="2022" name="Front. Cell. Infect. Microbiol.">
        <title>The Genomes of Two Strains of Taenia crassiceps the Animal Model for the Study of Human Cysticercosis.</title>
        <authorList>
            <person name="Bobes R.J."/>
            <person name="Estrada K."/>
            <person name="Rios-Valencia D.G."/>
            <person name="Calderon-Gallegos A."/>
            <person name="de la Torre P."/>
            <person name="Carrero J.C."/>
            <person name="Sanchez-Flores A."/>
            <person name="Laclette J.P."/>
        </authorList>
    </citation>
    <scope>NUCLEOTIDE SEQUENCE [LARGE SCALE GENOMIC DNA]</scope>
    <source>
        <strain evidence="2">WFUcys</strain>
    </source>
</reference>
<name>A0ABR4Q921_9CEST</name>
<evidence type="ECO:0000313" key="2">
    <source>
        <dbReference type="EMBL" id="KAL5106052.1"/>
    </source>
</evidence>
<dbReference type="EMBL" id="JAKROA010000006">
    <property type="protein sequence ID" value="KAL5106052.1"/>
    <property type="molecule type" value="Genomic_DNA"/>
</dbReference>
<feature type="region of interest" description="Disordered" evidence="1">
    <location>
        <begin position="1"/>
        <end position="30"/>
    </location>
</feature>
<dbReference type="Proteomes" id="UP001651158">
    <property type="component" value="Unassembled WGS sequence"/>
</dbReference>
<accession>A0ABR4Q921</accession>
<organism evidence="2 3">
    <name type="scientific">Taenia crassiceps</name>
    <dbReference type="NCBI Taxonomy" id="6207"/>
    <lineage>
        <taxon>Eukaryota</taxon>
        <taxon>Metazoa</taxon>
        <taxon>Spiralia</taxon>
        <taxon>Lophotrochozoa</taxon>
        <taxon>Platyhelminthes</taxon>
        <taxon>Cestoda</taxon>
        <taxon>Eucestoda</taxon>
        <taxon>Cyclophyllidea</taxon>
        <taxon>Taeniidae</taxon>
        <taxon>Taenia</taxon>
    </lineage>
</organism>